<accession>A0A679J2Q4</accession>
<sequence>MTNLTAQDIAALRSEWITGGRLVVGDDPSPLDHEAVYRWVLNVIDGGADDPDYGTILGLIYHSLNFDIPFSATQSVRDDLMHMARRKLENPHWRRHPT</sequence>
<gene>
    <name evidence="1" type="ORF">MBUL_01876</name>
</gene>
<protein>
    <submittedName>
        <fullName evidence="1">Uncharacterized protein</fullName>
    </submittedName>
</protein>
<proteinExistence type="predicted"/>
<reference evidence="1" key="1">
    <citation type="submission" date="2019-12" db="EMBL/GenBank/DDBJ databases">
        <authorList>
            <person name="Cremers G."/>
        </authorList>
    </citation>
    <scope>NUCLEOTIDE SEQUENCE</scope>
    <source>
        <strain evidence="1">Mbul1</strain>
    </source>
</reference>
<dbReference type="AlphaFoldDB" id="A0A679J2Q4"/>
<name>A0A679J2Q4_9HYPH</name>
<evidence type="ECO:0000313" key="1">
    <source>
        <dbReference type="EMBL" id="CAA2102812.1"/>
    </source>
</evidence>
<organism evidence="1">
    <name type="scientific">Methylobacterium bullatum</name>
    <dbReference type="NCBI Taxonomy" id="570505"/>
    <lineage>
        <taxon>Bacteria</taxon>
        <taxon>Pseudomonadati</taxon>
        <taxon>Pseudomonadota</taxon>
        <taxon>Alphaproteobacteria</taxon>
        <taxon>Hyphomicrobiales</taxon>
        <taxon>Methylobacteriaceae</taxon>
        <taxon>Methylobacterium</taxon>
    </lineage>
</organism>
<dbReference type="EMBL" id="LR743504">
    <property type="protein sequence ID" value="CAA2102812.1"/>
    <property type="molecule type" value="Genomic_DNA"/>
</dbReference>